<gene>
    <name evidence="4" type="primary">106053472</name>
</gene>
<dbReference type="InterPro" id="IPR036364">
    <property type="entry name" value="SEA_dom_sf"/>
</dbReference>
<organism evidence="4 5">
    <name type="scientific">Biomphalaria glabrata</name>
    <name type="common">Bloodfluke planorb</name>
    <name type="synonym">Freshwater snail</name>
    <dbReference type="NCBI Taxonomy" id="6526"/>
    <lineage>
        <taxon>Eukaryota</taxon>
        <taxon>Metazoa</taxon>
        <taxon>Spiralia</taxon>
        <taxon>Lophotrochozoa</taxon>
        <taxon>Mollusca</taxon>
        <taxon>Gastropoda</taxon>
        <taxon>Heterobranchia</taxon>
        <taxon>Euthyneura</taxon>
        <taxon>Panpulmonata</taxon>
        <taxon>Hygrophila</taxon>
        <taxon>Lymnaeoidea</taxon>
        <taxon>Planorbidae</taxon>
        <taxon>Biomphalaria</taxon>
    </lineage>
</organism>
<evidence type="ECO:0000313" key="4">
    <source>
        <dbReference type="EnsemblMetazoa" id="BGLB029969-PA"/>
    </source>
</evidence>
<dbReference type="InterPro" id="IPR000082">
    <property type="entry name" value="SEA_dom"/>
</dbReference>
<name>A0A2C9LDI2_BIOGL</name>
<dbReference type="VEuPathDB" id="VectorBase:BGLB029969"/>
<dbReference type="VEuPathDB" id="VectorBase:BGLAX_040240"/>
<keyword evidence="2" id="KW-0812">Transmembrane</keyword>
<evidence type="ECO:0000313" key="5">
    <source>
        <dbReference type="Proteomes" id="UP000076420"/>
    </source>
</evidence>
<dbReference type="PROSITE" id="PS50024">
    <property type="entry name" value="SEA"/>
    <property type="match status" value="1"/>
</dbReference>
<evidence type="ECO:0000256" key="1">
    <source>
        <dbReference type="SAM" id="MobiDB-lite"/>
    </source>
</evidence>
<dbReference type="SUPFAM" id="SSF82671">
    <property type="entry name" value="SEA domain"/>
    <property type="match status" value="2"/>
</dbReference>
<proteinExistence type="predicted"/>
<dbReference type="EnsemblMetazoa" id="BGLB029969-RA">
    <property type="protein sequence ID" value="BGLB029969-PA"/>
    <property type="gene ID" value="BGLB029969"/>
</dbReference>
<sequence length="383" mass="43862">MKGAKEASRPHWVDTVDREMTHSSKTSDWNQGFDDDLKILANGKKKRNGRQNILTRRLHKKSKPEQAESTNNYRAMLYRGHYSDTSSLASRLTSSSSERRSRKRSRKIALYLLLLLLAFVIAALFGWLIYYLLSKAPSGDKVLAADVSLRILNETHTASLANKTSKEFLQMEKTLCREIDHFFTASTLRKSYSGCEINAISNVGKEPGCQCVWSNDGTLLVNLKLRFNDSHQEEKLALSVYNTIDVGATKHYLDPLTYVVIKDFLVDIRVNGKYAYDGIDVEMRLPVFNLNYSKQLEDTSSRQFQTLADPFCLDVMKILSDITLSPFYNRVYKCSVLGFSTHPDRVNFNIHFTGKDWRHVQKALPYYLISSARNVTYHGQVKR</sequence>
<reference evidence="4" key="1">
    <citation type="submission" date="2020-05" db="UniProtKB">
        <authorList>
            <consortium name="EnsemblMetazoa"/>
        </authorList>
    </citation>
    <scope>IDENTIFICATION</scope>
    <source>
        <strain evidence="4">BB02</strain>
    </source>
</reference>
<dbReference type="Pfam" id="PF01390">
    <property type="entry name" value="SEA"/>
    <property type="match status" value="1"/>
</dbReference>
<evidence type="ECO:0000256" key="2">
    <source>
        <dbReference type="SAM" id="Phobius"/>
    </source>
</evidence>
<keyword evidence="2" id="KW-1133">Transmembrane helix</keyword>
<dbReference type="KEGG" id="bgt:106053472"/>
<keyword evidence="2" id="KW-0472">Membrane</keyword>
<feature type="region of interest" description="Disordered" evidence="1">
    <location>
        <begin position="1"/>
        <end position="27"/>
    </location>
</feature>
<dbReference type="AlphaFoldDB" id="A0A2C9LDI2"/>
<feature type="compositionally biased region" description="Basic and acidic residues" evidence="1">
    <location>
        <begin position="1"/>
        <end position="22"/>
    </location>
</feature>
<protein>
    <recommendedName>
        <fullName evidence="3">SEA domain-containing protein</fullName>
    </recommendedName>
</protein>
<dbReference type="Gene3D" id="3.30.70.960">
    <property type="entry name" value="SEA domain"/>
    <property type="match status" value="2"/>
</dbReference>
<feature type="transmembrane region" description="Helical" evidence="2">
    <location>
        <begin position="108"/>
        <end position="133"/>
    </location>
</feature>
<accession>A0A2C9LDI2</accession>
<evidence type="ECO:0000259" key="3">
    <source>
        <dbReference type="PROSITE" id="PS50024"/>
    </source>
</evidence>
<dbReference type="Proteomes" id="UP000076420">
    <property type="component" value="Unassembled WGS sequence"/>
</dbReference>
<feature type="domain" description="SEA" evidence="3">
    <location>
        <begin position="141"/>
        <end position="270"/>
    </location>
</feature>